<feature type="domain" description="TIR" evidence="1">
    <location>
        <begin position="278"/>
        <end position="367"/>
    </location>
</feature>
<dbReference type="Pfam" id="PF11796">
    <property type="entry name" value="DUF3323"/>
    <property type="match status" value="1"/>
</dbReference>
<dbReference type="InterPro" id="IPR035897">
    <property type="entry name" value="Toll_tir_struct_dom_sf"/>
</dbReference>
<dbReference type="AlphaFoldDB" id="A0A4R4UGX2"/>
<evidence type="ECO:0000313" key="2">
    <source>
        <dbReference type="EMBL" id="TDC89296.1"/>
    </source>
</evidence>
<dbReference type="SUPFAM" id="SSF52200">
    <property type="entry name" value="Toll/Interleukin receptor TIR domain"/>
    <property type="match status" value="1"/>
</dbReference>
<dbReference type="InterPro" id="IPR000157">
    <property type="entry name" value="TIR_dom"/>
</dbReference>
<dbReference type="InterPro" id="IPR024466">
    <property type="entry name" value="CHP02679_N"/>
</dbReference>
<dbReference type="Gene3D" id="3.40.50.10140">
    <property type="entry name" value="Toll/interleukin-1 receptor homology (TIR) domain"/>
    <property type="match status" value="1"/>
</dbReference>
<name>A0A4R4UGX2_9PSEU</name>
<gene>
    <name evidence="2" type="ORF">E1161_21615</name>
</gene>
<dbReference type="GO" id="GO:0007165">
    <property type="term" value="P:signal transduction"/>
    <property type="evidence" value="ECO:0007669"/>
    <property type="project" value="InterPro"/>
</dbReference>
<dbReference type="Pfam" id="PF13676">
    <property type="entry name" value="TIR_2"/>
    <property type="match status" value="1"/>
</dbReference>
<protein>
    <submittedName>
        <fullName evidence="2">TIR domain-containing protein</fullName>
    </submittedName>
</protein>
<dbReference type="PROSITE" id="PS50104">
    <property type="entry name" value="TIR"/>
    <property type="match status" value="1"/>
</dbReference>
<evidence type="ECO:0000259" key="1">
    <source>
        <dbReference type="PROSITE" id="PS50104"/>
    </source>
</evidence>
<proteinExistence type="predicted"/>
<sequence>MGTNEGARFVYGRDELAPLWQASRDAREAPRQRRKIQLDISDYGAATEIGALLGRRIRHPARISVDLVRLDEILREQRFGMGLDDVLELVHERPLMRRRTADQERMERRQQQMQLLLGALDAYGLCGHKWVDEWMDLVLQRSQDNLANLAPEVSRILAALNLDPETDPSEWRDDRALGIPGNRSTVTRMVLRAAAIAHGLDYPESSEDRRLLWERCGVREHSRSVSIAAKPQSLKRGRDKCWRDGWYSGQEVESPSDGTGDFAFVPDRSGEVLGDPGPETDLFISHASEDKSVIVKRLAEELREAGVEVWYDDFSLSAGDSLRESIDHGIATSSLGLVVLSHNFFRKNWARQELAPCFRQRLWGVGV</sequence>
<organism evidence="2 3">
    <name type="scientific">Saccharopolyspora aridisoli</name>
    <dbReference type="NCBI Taxonomy" id="2530385"/>
    <lineage>
        <taxon>Bacteria</taxon>
        <taxon>Bacillati</taxon>
        <taxon>Actinomycetota</taxon>
        <taxon>Actinomycetes</taxon>
        <taxon>Pseudonocardiales</taxon>
        <taxon>Pseudonocardiaceae</taxon>
        <taxon>Saccharopolyspora</taxon>
    </lineage>
</organism>
<accession>A0A4R4UGX2</accession>
<evidence type="ECO:0000313" key="3">
    <source>
        <dbReference type="Proteomes" id="UP000294744"/>
    </source>
</evidence>
<reference evidence="2 3" key="1">
    <citation type="submission" date="2019-03" db="EMBL/GenBank/DDBJ databases">
        <title>Draft genome sequences of novel Actinobacteria.</title>
        <authorList>
            <person name="Sahin N."/>
            <person name="Ay H."/>
            <person name="Saygin H."/>
        </authorList>
    </citation>
    <scope>NUCLEOTIDE SEQUENCE [LARGE SCALE GENOMIC DNA]</scope>
    <source>
        <strain evidence="2 3">16K404</strain>
    </source>
</reference>
<keyword evidence="3" id="KW-1185">Reference proteome</keyword>
<dbReference type="Proteomes" id="UP000294744">
    <property type="component" value="Unassembled WGS sequence"/>
</dbReference>
<dbReference type="RefSeq" id="WP_132626169.1">
    <property type="nucleotide sequence ID" value="NZ_SMKV01000034.1"/>
</dbReference>
<dbReference type="OrthoDB" id="7285215at2"/>
<comment type="caution">
    <text evidence="2">The sequence shown here is derived from an EMBL/GenBank/DDBJ whole genome shotgun (WGS) entry which is preliminary data.</text>
</comment>
<dbReference type="EMBL" id="SMKV01000034">
    <property type="protein sequence ID" value="TDC89296.1"/>
    <property type="molecule type" value="Genomic_DNA"/>
</dbReference>